<evidence type="ECO:0000256" key="1">
    <source>
        <dbReference type="SAM" id="Phobius"/>
    </source>
</evidence>
<keyword evidence="1" id="KW-1133">Transmembrane helix</keyword>
<reference evidence="2 3" key="1">
    <citation type="submission" date="2017-08" db="EMBL/GenBank/DDBJ databases">
        <title>Complete Genome Sequence of Bacillus kochii Oregon-R-modENCODE STRAIN BDGP4, isolated from Drosophila melanogaster gut.</title>
        <authorList>
            <person name="Wan K.H."/>
            <person name="Yu C."/>
            <person name="Park S."/>
            <person name="Hammonds A.S."/>
            <person name="Booth B.W."/>
            <person name="Celniker S.E."/>
        </authorList>
    </citation>
    <scope>NUCLEOTIDE SEQUENCE [LARGE SCALE GENOMIC DNA]</scope>
    <source>
        <strain evidence="2 3">BDGP4</strain>
        <plasmid evidence="3">pbkbdgp4a</plasmid>
    </source>
</reference>
<accession>A0A248TQ10</accession>
<dbReference type="AlphaFoldDB" id="A0A248TQ10"/>
<dbReference type="KEGG" id="bko:CKF48_23280"/>
<geneLocation type="plasmid" evidence="3">
    <name>pbkbdgp4a</name>
</geneLocation>
<dbReference type="EMBL" id="CP022984">
    <property type="protein sequence ID" value="ASV70210.1"/>
    <property type="molecule type" value="Genomic_DNA"/>
</dbReference>
<feature type="transmembrane region" description="Helical" evidence="1">
    <location>
        <begin position="7"/>
        <end position="30"/>
    </location>
</feature>
<evidence type="ECO:0000313" key="2">
    <source>
        <dbReference type="EMBL" id="ASV70210.1"/>
    </source>
</evidence>
<sequence>MNKKMVITILITIIIELILNLLLSLIFSWSFIEIQFFLGVIFTFVIFLFSGSGGTFTRYMNSKLSAETGYVQRYEHSIFHFNGVFLGSLIYTAIGLVFLIYLVIKY</sequence>
<feature type="transmembrane region" description="Helical" evidence="1">
    <location>
        <begin position="36"/>
        <end position="57"/>
    </location>
</feature>
<keyword evidence="2" id="KW-0614">Plasmid</keyword>
<protein>
    <submittedName>
        <fullName evidence="2">Uncharacterized protein</fullName>
    </submittedName>
</protein>
<gene>
    <name evidence="2" type="ORF">CKF48_23280</name>
</gene>
<dbReference type="Proteomes" id="UP000215137">
    <property type="component" value="Plasmid pBkBDGP4A"/>
</dbReference>
<keyword evidence="1" id="KW-0472">Membrane</keyword>
<evidence type="ECO:0000313" key="3">
    <source>
        <dbReference type="Proteomes" id="UP000215137"/>
    </source>
</evidence>
<keyword evidence="3" id="KW-1185">Reference proteome</keyword>
<proteinExistence type="predicted"/>
<keyword evidence="1" id="KW-0812">Transmembrane</keyword>
<name>A0A248TQ10_9BACI</name>
<organism evidence="2 3">
    <name type="scientific">Cytobacillus kochii</name>
    <dbReference type="NCBI Taxonomy" id="859143"/>
    <lineage>
        <taxon>Bacteria</taxon>
        <taxon>Bacillati</taxon>
        <taxon>Bacillota</taxon>
        <taxon>Bacilli</taxon>
        <taxon>Bacillales</taxon>
        <taxon>Bacillaceae</taxon>
        <taxon>Cytobacillus</taxon>
    </lineage>
</organism>
<feature type="transmembrane region" description="Helical" evidence="1">
    <location>
        <begin position="78"/>
        <end position="104"/>
    </location>
</feature>